<dbReference type="SUPFAM" id="SSF53335">
    <property type="entry name" value="S-adenosyl-L-methionine-dependent methyltransferases"/>
    <property type="match status" value="1"/>
</dbReference>
<dbReference type="GO" id="GO:0032259">
    <property type="term" value="P:methylation"/>
    <property type="evidence" value="ECO:0007669"/>
    <property type="project" value="UniProtKB-KW"/>
</dbReference>
<dbReference type="EMBL" id="FOJY01000002">
    <property type="protein sequence ID" value="SFA77525.1"/>
    <property type="molecule type" value="Genomic_DNA"/>
</dbReference>
<dbReference type="Gene3D" id="3.40.50.150">
    <property type="entry name" value="Vaccinia Virus protein VP39"/>
    <property type="match status" value="1"/>
</dbReference>
<reference evidence="2 3" key="1">
    <citation type="submission" date="2016-10" db="EMBL/GenBank/DDBJ databases">
        <authorList>
            <person name="de Groot N.N."/>
        </authorList>
    </citation>
    <scope>NUCLEOTIDE SEQUENCE [LARGE SCALE GENOMIC DNA]</scope>
    <source>
        <strain evidence="2 3">DSM 5522</strain>
    </source>
</reference>
<evidence type="ECO:0000313" key="2">
    <source>
        <dbReference type="EMBL" id="SFA77525.1"/>
    </source>
</evidence>
<dbReference type="STRING" id="1120918.SAMN05216249_10290"/>
<dbReference type="InterPro" id="IPR025714">
    <property type="entry name" value="Methyltranfer_dom"/>
</dbReference>
<dbReference type="OrthoDB" id="525353at2"/>
<dbReference type="Proteomes" id="UP000198838">
    <property type="component" value="Unassembled WGS sequence"/>
</dbReference>
<evidence type="ECO:0000259" key="1">
    <source>
        <dbReference type="Pfam" id="PF13847"/>
    </source>
</evidence>
<keyword evidence="2" id="KW-0489">Methyltransferase</keyword>
<gene>
    <name evidence="2" type="ORF">SAMN05216249_10290</name>
</gene>
<keyword evidence="3" id="KW-1185">Reference proteome</keyword>
<accession>A0A1I0VM91</accession>
<protein>
    <submittedName>
        <fullName evidence="2">Methyltransferase domain-containing protein</fullName>
    </submittedName>
</protein>
<dbReference type="Pfam" id="PF13847">
    <property type="entry name" value="Methyltransf_31"/>
    <property type="match status" value="1"/>
</dbReference>
<dbReference type="InterPro" id="IPR029063">
    <property type="entry name" value="SAM-dependent_MTases_sf"/>
</dbReference>
<dbReference type="GO" id="GO:0008168">
    <property type="term" value="F:methyltransferase activity"/>
    <property type="evidence" value="ECO:0007669"/>
    <property type="project" value="UniProtKB-KW"/>
</dbReference>
<organism evidence="2 3">
    <name type="scientific">Acetitomaculum ruminis DSM 5522</name>
    <dbReference type="NCBI Taxonomy" id="1120918"/>
    <lineage>
        <taxon>Bacteria</taxon>
        <taxon>Bacillati</taxon>
        <taxon>Bacillota</taxon>
        <taxon>Clostridia</taxon>
        <taxon>Lachnospirales</taxon>
        <taxon>Lachnospiraceae</taxon>
        <taxon>Acetitomaculum</taxon>
    </lineage>
</organism>
<keyword evidence="2" id="KW-0808">Transferase</keyword>
<name>A0A1I0VM91_9FIRM</name>
<proteinExistence type="predicted"/>
<sequence length="311" mass="35858">MKKEIGKVVLDYECYPGKDLYSDGDIEDTLLDIVKNNSEKEFNKIIFEKGDWAIMYHLSPLRANILNWYPIEKSESVLEIGSGCGAITSTLADKAGSVTCIDLSEKRSLINAYRNKDRDNITIKLGNFEKVEKTLTQKYDIITLIGVFEYGEAYISTQDPYLQFLKIIKKHLKKNGKIIIAIENKFGLKYWSGCQEDHFGGYFVGIENYIGKNGVKTFSKEGITGIIEEAGFMSHEFYYPYPDYKFADTIYSDYRLPMPGELRNNMRNFDRQRMVFFDETKVFNNIIEENLFPLYSNSFLIIIKEGADANE</sequence>
<dbReference type="CDD" id="cd02440">
    <property type="entry name" value="AdoMet_MTases"/>
    <property type="match status" value="1"/>
</dbReference>
<dbReference type="RefSeq" id="WP_092870093.1">
    <property type="nucleotide sequence ID" value="NZ_FOJY01000002.1"/>
</dbReference>
<feature type="domain" description="Methyltransferase" evidence="1">
    <location>
        <begin position="72"/>
        <end position="182"/>
    </location>
</feature>
<dbReference type="AlphaFoldDB" id="A0A1I0VM91"/>
<evidence type="ECO:0000313" key="3">
    <source>
        <dbReference type="Proteomes" id="UP000198838"/>
    </source>
</evidence>